<reference evidence="1 2" key="1">
    <citation type="submission" date="2020-09" db="EMBL/GenBank/DDBJ databases">
        <title>De no assembly of potato wild relative species, Solanum commersonii.</title>
        <authorList>
            <person name="Cho K."/>
        </authorList>
    </citation>
    <scope>NUCLEOTIDE SEQUENCE [LARGE SCALE GENOMIC DNA]</scope>
    <source>
        <strain evidence="1">LZ3.2</strain>
        <tissue evidence="1">Leaf</tissue>
    </source>
</reference>
<dbReference type="Proteomes" id="UP000824120">
    <property type="component" value="Chromosome 9"/>
</dbReference>
<dbReference type="AlphaFoldDB" id="A0A9J5XJH5"/>
<gene>
    <name evidence="1" type="ORF">H5410_047862</name>
</gene>
<name>A0A9J5XJH5_SOLCO</name>
<proteinExistence type="predicted"/>
<evidence type="ECO:0000313" key="1">
    <source>
        <dbReference type="EMBL" id="KAG5587428.1"/>
    </source>
</evidence>
<organism evidence="1 2">
    <name type="scientific">Solanum commersonii</name>
    <name type="common">Commerson's wild potato</name>
    <name type="synonym">Commerson's nightshade</name>
    <dbReference type="NCBI Taxonomy" id="4109"/>
    <lineage>
        <taxon>Eukaryota</taxon>
        <taxon>Viridiplantae</taxon>
        <taxon>Streptophyta</taxon>
        <taxon>Embryophyta</taxon>
        <taxon>Tracheophyta</taxon>
        <taxon>Spermatophyta</taxon>
        <taxon>Magnoliopsida</taxon>
        <taxon>eudicotyledons</taxon>
        <taxon>Gunneridae</taxon>
        <taxon>Pentapetalae</taxon>
        <taxon>asterids</taxon>
        <taxon>lamiids</taxon>
        <taxon>Solanales</taxon>
        <taxon>Solanaceae</taxon>
        <taxon>Solanoideae</taxon>
        <taxon>Solaneae</taxon>
        <taxon>Solanum</taxon>
    </lineage>
</organism>
<accession>A0A9J5XJH5</accession>
<dbReference type="OrthoDB" id="1739026at2759"/>
<protein>
    <submittedName>
        <fullName evidence="1">Uncharacterized protein</fullName>
    </submittedName>
</protein>
<evidence type="ECO:0000313" key="2">
    <source>
        <dbReference type="Proteomes" id="UP000824120"/>
    </source>
</evidence>
<dbReference type="EMBL" id="JACXVP010000009">
    <property type="protein sequence ID" value="KAG5587428.1"/>
    <property type="molecule type" value="Genomic_DNA"/>
</dbReference>
<sequence>MEKDEAKGEKYDKKIMNLWGDLVEIEGQMLHSFEGYKLVLTFCDVKCSIYQGTTEFITRGKIGDFVLSASPISSLLINPQYEMQTISNNGKQYIILCTYS</sequence>
<comment type="caution">
    <text evidence="1">The sequence shown here is derived from an EMBL/GenBank/DDBJ whole genome shotgun (WGS) entry which is preliminary data.</text>
</comment>
<keyword evidence="2" id="KW-1185">Reference proteome</keyword>